<comment type="caution">
    <text evidence="2">The sequence shown here is derived from an EMBL/GenBank/DDBJ whole genome shotgun (WGS) entry which is preliminary data.</text>
</comment>
<dbReference type="PANTHER" id="PTHR22617">
    <property type="entry name" value="CHEMOTAXIS SENSOR HISTIDINE KINASE-RELATED"/>
    <property type="match status" value="1"/>
</dbReference>
<dbReference type="Gene3D" id="2.30.30.40">
    <property type="entry name" value="SH3 Domains"/>
    <property type="match status" value="1"/>
</dbReference>
<keyword evidence="3" id="KW-1185">Reference proteome</keyword>
<dbReference type="InterPro" id="IPR039315">
    <property type="entry name" value="CheW"/>
</dbReference>
<gene>
    <name evidence="2" type="ORF">SYV04_38730</name>
</gene>
<dbReference type="Proteomes" id="UP001291309">
    <property type="component" value="Unassembled WGS sequence"/>
</dbReference>
<dbReference type="Pfam" id="PF01584">
    <property type="entry name" value="CheW"/>
    <property type="match status" value="1"/>
</dbReference>
<dbReference type="SMART" id="SM00260">
    <property type="entry name" value="CheW"/>
    <property type="match status" value="1"/>
</dbReference>
<evidence type="ECO:0000313" key="3">
    <source>
        <dbReference type="Proteomes" id="UP001291309"/>
    </source>
</evidence>
<dbReference type="Gene3D" id="2.40.50.180">
    <property type="entry name" value="CheA-289, Domain 4"/>
    <property type="match status" value="1"/>
</dbReference>
<dbReference type="InterPro" id="IPR002545">
    <property type="entry name" value="CheW-lke_dom"/>
</dbReference>
<name>A0ABU5HGW9_9BACT</name>
<accession>A0ABU5HGW9</accession>
<protein>
    <submittedName>
        <fullName evidence="2">Chemotaxis protein CheW</fullName>
    </submittedName>
</protein>
<dbReference type="SUPFAM" id="SSF50341">
    <property type="entry name" value="CheW-like"/>
    <property type="match status" value="1"/>
</dbReference>
<proteinExistence type="predicted"/>
<evidence type="ECO:0000259" key="1">
    <source>
        <dbReference type="PROSITE" id="PS50851"/>
    </source>
</evidence>
<organism evidence="2 3">
    <name type="scientific">Hyalangium rubrum</name>
    <dbReference type="NCBI Taxonomy" id="3103134"/>
    <lineage>
        <taxon>Bacteria</taxon>
        <taxon>Pseudomonadati</taxon>
        <taxon>Myxococcota</taxon>
        <taxon>Myxococcia</taxon>
        <taxon>Myxococcales</taxon>
        <taxon>Cystobacterineae</taxon>
        <taxon>Archangiaceae</taxon>
        <taxon>Hyalangium</taxon>
    </lineage>
</organism>
<dbReference type="EMBL" id="JAXIVS010000019">
    <property type="protein sequence ID" value="MDY7232389.1"/>
    <property type="molecule type" value="Genomic_DNA"/>
</dbReference>
<dbReference type="InterPro" id="IPR036061">
    <property type="entry name" value="CheW-like_dom_sf"/>
</dbReference>
<evidence type="ECO:0000313" key="2">
    <source>
        <dbReference type="EMBL" id="MDY7232389.1"/>
    </source>
</evidence>
<dbReference type="PROSITE" id="PS50851">
    <property type="entry name" value="CHEW"/>
    <property type="match status" value="1"/>
</dbReference>
<reference evidence="2 3" key="1">
    <citation type="submission" date="2023-12" db="EMBL/GenBank/DDBJ databases">
        <title>the genome sequence of Hyalangium sp. s54d21.</title>
        <authorList>
            <person name="Zhang X."/>
        </authorList>
    </citation>
    <scope>NUCLEOTIDE SEQUENCE [LARGE SCALE GENOMIC DNA]</scope>
    <source>
        <strain evidence="3">s54d21</strain>
    </source>
</reference>
<dbReference type="PANTHER" id="PTHR22617:SF43">
    <property type="entry name" value="PROTEIN PILI"/>
    <property type="match status" value="1"/>
</dbReference>
<dbReference type="RefSeq" id="WP_321551096.1">
    <property type="nucleotide sequence ID" value="NZ_JAXIVS010000019.1"/>
</dbReference>
<sequence length="206" mass="22176">MAENKTGGGLDWAQAHARLERLARTAETAHASTPEEERAVLDARARELARPPSAEKAAGSVLEVARFRSGGQLYALATRFVHEVLRDVELTPLPGAPPLLRGLTLLRGEVLPLVELAPLFGRPPTRTGDVVLVVGTTRPELGLCVDEVEEVTLLDREELLPPPTTLDLASSELMSGIHREGLILLEGEALLSDSRLIFDIADEGTS</sequence>
<feature type="domain" description="CheW-like" evidence="1">
    <location>
        <begin position="61"/>
        <end position="196"/>
    </location>
</feature>